<evidence type="ECO:0000313" key="4">
    <source>
        <dbReference type="Proteomes" id="UP000246635"/>
    </source>
</evidence>
<protein>
    <submittedName>
        <fullName evidence="3">Uncharacterized protein</fullName>
    </submittedName>
</protein>
<dbReference type="EMBL" id="QGTQ01000001">
    <property type="protein sequence ID" value="PWW08470.1"/>
    <property type="molecule type" value="Genomic_DNA"/>
</dbReference>
<organism evidence="3 4">
    <name type="scientific">Paenibacillus cellulosilyticus</name>
    <dbReference type="NCBI Taxonomy" id="375489"/>
    <lineage>
        <taxon>Bacteria</taxon>
        <taxon>Bacillati</taxon>
        <taxon>Bacillota</taxon>
        <taxon>Bacilli</taxon>
        <taxon>Bacillales</taxon>
        <taxon>Paenibacillaceae</taxon>
        <taxon>Paenibacillus</taxon>
    </lineage>
</organism>
<dbReference type="RefSeq" id="WP_110042005.1">
    <property type="nucleotide sequence ID" value="NZ_CP054613.1"/>
</dbReference>
<evidence type="ECO:0000256" key="2">
    <source>
        <dbReference type="SAM" id="Phobius"/>
    </source>
</evidence>
<keyword evidence="2" id="KW-0472">Membrane</keyword>
<comment type="caution">
    <text evidence="3">The sequence shown here is derived from an EMBL/GenBank/DDBJ whole genome shotgun (WGS) entry which is preliminary data.</text>
</comment>
<keyword evidence="2" id="KW-1133">Transmembrane helix</keyword>
<evidence type="ECO:0000256" key="1">
    <source>
        <dbReference type="SAM" id="MobiDB-lite"/>
    </source>
</evidence>
<evidence type="ECO:0000313" key="3">
    <source>
        <dbReference type="EMBL" id="PWW08470.1"/>
    </source>
</evidence>
<sequence>MTTEIHVEKGTKQKKKMRRWVKWLLIIIITLVVLIIASVGAGYWYIKSISLDDIKSRHPETSGSVEVTTEPAKIPKVMEGAVDKAASLVGKEIEGQDALDIAAILLNSGLSLRDIRYLQGNATYDLTTEEKQHIRDLLLEKLTQDEIELLRSITLKYGKNLNILNPDYPIEWVGETDPEKIKEYEQKWKEMQAAKASGTTSNSGTQVKDVNSSANNSTATNTAETSDNTTTKSDTTNTNSASAQLDEQQAAKKKEIDAKYDSKFASLKSTCTAKSNKLLQSITAELNANPDISLSQLQTKFLGQLSDAESTCDSQFNQLQSQAQADYKAAGIPTSTMPNWKSEYDKAKSAARASGIAAIAKHMTGK</sequence>
<dbReference type="Proteomes" id="UP000246635">
    <property type="component" value="Unassembled WGS sequence"/>
</dbReference>
<gene>
    <name evidence="3" type="ORF">DFQ01_101192</name>
</gene>
<dbReference type="AlphaFoldDB" id="A0A2V2Z3T0"/>
<name>A0A2V2Z3T0_9BACL</name>
<proteinExistence type="predicted"/>
<feature type="region of interest" description="Disordered" evidence="1">
    <location>
        <begin position="193"/>
        <end position="250"/>
    </location>
</feature>
<reference evidence="3 4" key="1">
    <citation type="submission" date="2018-05" db="EMBL/GenBank/DDBJ databases">
        <title>Genomic Encyclopedia of Type Strains, Phase III (KMG-III): the genomes of soil and plant-associated and newly described type strains.</title>
        <authorList>
            <person name="Whitman W."/>
        </authorList>
    </citation>
    <scope>NUCLEOTIDE SEQUENCE [LARGE SCALE GENOMIC DNA]</scope>
    <source>
        <strain evidence="3 4">CECT 5696</strain>
    </source>
</reference>
<keyword evidence="2" id="KW-0812">Transmembrane</keyword>
<feature type="compositionally biased region" description="Low complexity" evidence="1">
    <location>
        <begin position="211"/>
        <end position="240"/>
    </location>
</feature>
<keyword evidence="4" id="KW-1185">Reference proteome</keyword>
<accession>A0A2V2Z3T0</accession>
<feature type="transmembrane region" description="Helical" evidence="2">
    <location>
        <begin position="20"/>
        <end position="46"/>
    </location>
</feature>
<feature type="compositionally biased region" description="Polar residues" evidence="1">
    <location>
        <begin position="197"/>
        <end position="210"/>
    </location>
</feature>
<dbReference type="OrthoDB" id="2628454at2"/>